<evidence type="ECO:0000313" key="8">
    <source>
        <dbReference type="Proteomes" id="UP001219518"/>
    </source>
</evidence>
<dbReference type="GO" id="GO:0005737">
    <property type="term" value="C:cytoplasm"/>
    <property type="evidence" value="ECO:0007669"/>
    <property type="project" value="UniProtKB-SubCell"/>
</dbReference>
<keyword evidence="6" id="KW-0539">Nucleus</keyword>
<gene>
    <name evidence="7" type="ORF">KUF71_022559</name>
</gene>
<dbReference type="GO" id="GO:0005634">
    <property type="term" value="C:nucleus"/>
    <property type="evidence" value="ECO:0007669"/>
    <property type="project" value="UniProtKB-SubCell"/>
</dbReference>
<evidence type="ECO:0000256" key="6">
    <source>
        <dbReference type="ARBA" id="ARBA00023242"/>
    </source>
</evidence>
<evidence type="ECO:0000256" key="5">
    <source>
        <dbReference type="ARBA" id="ARBA00022490"/>
    </source>
</evidence>
<evidence type="ECO:0000256" key="4">
    <source>
        <dbReference type="ARBA" id="ARBA00021436"/>
    </source>
</evidence>
<evidence type="ECO:0000256" key="1">
    <source>
        <dbReference type="ARBA" id="ARBA00003056"/>
    </source>
</evidence>
<keyword evidence="8" id="KW-1185">Reference proteome</keyword>
<evidence type="ECO:0000256" key="2">
    <source>
        <dbReference type="ARBA" id="ARBA00004123"/>
    </source>
</evidence>
<dbReference type="Proteomes" id="UP001219518">
    <property type="component" value="Unassembled WGS sequence"/>
</dbReference>
<evidence type="ECO:0000313" key="7">
    <source>
        <dbReference type="EMBL" id="KAK3913105.1"/>
    </source>
</evidence>
<name>A0AAE1H1A0_9NEOP</name>
<protein>
    <recommendedName>
        <fullName evidence="4">Cilia- and flagella-associated protein 299</fullName>
    </recommendedName>
</protein>
<keyword evidence="5" id="KW-0963">Cytoplasm</keyword>
<dbReference type="EMBL" id="JAHWGI010000309">
    <property type="protein sequence ID" value="KAK3913105.1"/>
    <property type="molecule type" value="Genomic_DNA"/>
</dbReference>
<accession>A0AAE1H1A0</accession>
<proteinExistence type="predicted"/>
<organism evidence="7 8">
    <name type="scientific">Frankliniella fusca</name>
    <dbReference type="NCBI Taxonomy" id="407009"/>
    <lineage>
        <taxon>Eukaryota</taxon>
        <taxon>Metazoa</taxon>
        <taxon>Ecdysozoa</taxon>
        <taxon>Arthropoda</taxon>
        <taxon>Hexapoda</taxon>
        <taxon>Insecta</taxon>
        <taxon>Pterygota</taxon>
        <taxon>Neoptera</taxon>
        <taxon>Paraneoptera</taxon>
        <taxon>Thysanoptera</taxon>
        <taxon>Terebrantia</taxon>
        <taxon>Thripoidea</taxon>
        <taxon>Thripidae</taxon>
        <taxon>Frankliniella</taxon>
    </lineage>
</organism>
<reference evidence="7" key="2">
    <citation type="journal article" date="2023" name="BMC Genomics">
        <title>Pest status, molecular evolution, and epigenetic factors derived from the genome assembly of Frankliniella fusca, a thysanopteran phytovirus vector.</title>
        <authorList>
            <person name="Catto M.A."/>
            <person name="Labadie P.E."/>
            <person name="Jacobson A.L."/>
            <person name="Kennedy G.G."/>
            <person name="Srinivasan R."/>
            <person name="Hunt B.G."/>
        </authorList>
    </citation>
    <scope>NUCLEOTIDE SEQUENCE</scope>
    <source>
        <strain evidence="7">PL_HMW_Pooled</strain>
    </source>
</reference>
<keyword evidence="7" id="KW-0966">Cell projection</keyword>
<evidence type="ECO:0000256" key="3">
    <source>
        <dbReference type="ARBA" id="ARBA00004496"/>
    </source>
</evidence>
<dbReference type="PANTHER" id="PTHR33588:SF1">
    <property type="entry name" value="CILIA- AND FLAGELLA-ASSOCIATED PROTEIN 299"/>
    <property type="match status" value="1"/>
</dbReference>
<dbReference type="PANTHER" id="PTHR33588">
    <property type="entry name" value="CILIA- AND FLAGELLA-ASSOCIATED PROTEIN 299"/>
    <property type="match status" value="1"/>
</dbReference>
<reference evidence="7" key="1">
    <citation type="submission" date="2021-07" db="EMBL/GenBank/DDBJ databases">
        <authorList>
            <person name="Catto M.A."/>
            <person name="Jacobson A."/>
            <person name="Kennedy G."/>
            <person name="Labadie P."/>
            <person name="Hunt B.G."/>
            <person name="Srinivasan R."/>
        </authorList>
    </citation>
    <scope>NUCLEOTIDE SEQUENCE</scope>
    <source>
        <strain evidence="7">PL_HMW_Pooled</strain>
        <tissue evidence="7">Head</tissue>
    </source>
</reference>
<comment type="subcellular location">
    <subcellularLocation>
        <location evidence="3">Cytoplasm</location>
    </subcellularLocation>
    <subcellularLocation>
        <location evidence="2">Nucleus</location>
    </subcellularLocation>
</comment>
<dbReference type="AlphaFoldDB" id="A0AAE1H1A0"/>
<comment type="function">
    <text evidence="1">May be involved in spermatogenesis.</text>
</comment>
<dbReference type="InterPro" id="IPR027887">
    <property type="entry name" value="DUF4464"/>
</dbReference>
<comment type="caution">
    <text evidence="7">The sequence shown here is derived from an EMBL/GenBank/DDBJ whole genome shotgun (WGS) entry which is preliminary data.</text>
</comment>
<keyword evidence="7" id="KW-0969">Cilium</keyword>
<dbReference type="Pfam" id="PF14713">
    <property type="entry name" value="DUF4464"/>
    <property type="match status" value="1"/>
</dbReference>
<keyword evidence="7" id="KW-0282">Flagellum</keyword>
<sequence length="234" mass="27222">MSSIMREWQLEQDRRLMKFKTYEDYLDSLVADQDELYLRGAEARILAELGYRTTGDTLTRGQFHKRVRAATASLYPSRSQYQEDNDGVLITDPLLRELAGRERANRAGLLATIVHLQMMTSLGYEVSGYIDFADRLSREDWVPYFQGRRILEPNRSDLAFYHWRIDQGRFKSTPNFKVVPDPRRGLLFKHRKDRLRVCVDPSAPSPGPSTTRTRVSSPLYANCVIYDHVVRQRC</sequence>